<dbReference type="Gene3D" id="3.30.40.10">
    <property type="entry name" value="Zinc/RING finger domain, C3HC4 (zinc finger)"/>
    <property type="match status" value="1"/>
</dbReference>
<name>A0A8X6HQ56_TRICU</name>
<accession>A0A8X6HQ56</accession>
<dbReference type="InterPro" id="IPR001841">
    <property type="entry name" value="Znf_RING"/>
</dbReference>
<dbReference type="AlphaFoldDB" id="A0A8X6HQ56"/>
<evidence type="ECO:0000256" key="2">
    <source>
        <dbReference type="ARBA" id="ARBA00022833"/>
    </source>
</evidence>
<dbReference type="Pfam" id="PF13920">
    <property type="entry name" value="zf-C3HC4_3"/>
    <property type="match status" value="1"/>
</dbReference>
<keyword evidence="4" id="KW-0812">Transmembrane</keyword>
<feature type="domain" description="RING-type" evidence="5">
    <location>
        <begin position="259"/>
        <end position="294"/>
    </location>
</feature>
<dbReference type="PROSITE" id="PS50089">
    <property type="entry name" value="ZF_RING_2"/>
    <property type="match status" value="1"/>
</dbReference>
<keyword evidence="7" id="KW-1185">Reference proteome</keyword>
<keyword evidence="4" id="KW-1133">Transmembrane helix</keyword>
<reference evidence="6" key="1">
    <citation type="submission" date="2020-07" db="EMBL/GenBank/DDBJ databases">
        <title>Multicomponent nature underlies the extraordinary mechanical properties of spider dragline silk.</title>
        <authorList>
            <person name="Kono N."/>
            <person name="Nakamura H."/>
            <person name="Mori M."/>
            <person name="Yoshida Y."/>
            <person name="Ohtoshi R."/>
            <person name="Malay A.D."/>
            <person name="Moran D.A.P."/>
            <person name="Tomita M."/>
            <person name="Numata K."/>
            <person name="Arakawa K."/>
        </authorList>
    </citation>
    <scope>NUCLEOTIDE SEQUENCE</scope>
</reference>
<dbReference type="InterPro" id="IPR013083">
    <property type="entry name" value="Znf_RING/FYVE/PHD"/>
</dbReference>
<sequence length="307" mass="34338">MILKPFINFFHDILALDYSEILETFTNNVLQCLVVIFIIVAVLYLLTRIIVLSMYEGGLHYVQMEKNNVAMQTIHNPFSFEVKDDHASYSGIKCTFSCERDYYLLAVWGVPIYQLFALLHQNPRDLKNALTSLARDKNFSYKCKSSNDVLTLKGGEEKTMIFKPQKGYSSEADIRPNGAFLRTSYPFVAVMLLQDLDVAGELVIALATVVHLPDEGFPLSPQTLGQHVKTSNGVVCTVKKVYLSSPESSRIGGENIDLCLACYHRAITAVIIPCGHACVCTTCLEFCKNCPVCRGPSHSYFELQNIP</sequence>
<feature type="transmembrane region" description="Helical" evidence="4">
    <location>
        <begin position="28"/>
        <end position="46"/>
    </location>
</feature>
<keyword evidence="1 3" id="KW-0863">Zinc-finger</keyword>
<dbReference type="GO" id="GO:0030308">
    <property type="term" value="P:negative regulation of cell growth"/>
    <property type="evidence" value="ECO:0007669"/>
    <property type="project" value="TreeGrafter"/>
</dbReference>
<dbReference type="EMBL" id="BMAO01028657">
    <property type="protein sequence ID" value="GFR26465.1"/>
    <property type="molecule type" value="Genomic_DNA"/>
</dbReference>
<dbReference type="OrthoDB" id="10251219at2759"/>
<evidence type="ECO:0000259" key="5">
    <source>
        <dbReference type="PROSITE" id="PS50089"/>
    </source>
</evidence>
<comment type="caution">
    <text evidence="6">The sequence shown here is derived from an EMBL/GenBank/DDBJ whole genome shotgun (WGS) entry which is preliminary data.</text>
</comment>
<dbReference type="GO" id="GO:0008270">
    <property type="term" value="F:zinc ion binding"/>
    <property type="evidence" value="ECO:0007669"/>
    <property type="project" value="UniProtKB-KW"/>
</dbReference>
<evidence type="ECO:0000256" key="1">
    <source>
        <dbReference type="ARBA" id="ARBA00022771"/>
    </source>
</evidence>
<organism evidence="6 7">
    <name type="scientific">Trichonephila clavata</name>
    <name type="common">Joro spider</name>
    <name type="synonym">Nephila clavata</name>
    <dbReference type="NCBI Taxonomy" id="2740835"/>
    <lineage>
        <taxon>Eukaryota</taxon>
        <taxon>Metazoa</taxon>
        <taxon>Ecdysozoa</taxon>
        <taxon>Arthropoda</taxon>
        <taxon>Chelicerata</taxon>
        <taxon>Arachnida</taxon>
        <taxon>Araneae</taxon>
        <taxon>Araneomorphae</taxon>
        <taxon>Entelegynae</taxon>
        <taxon>Araneoidea</taxon>
        <taxon>Nephilidae</taxon>
        <taxon>Trichonephila</taxon>
    </lineage>
</organism>
<dbReference type="PANTHER" id="PTHR15379:SF2">
    <property type="entry name" value="CELL GROWTH REGULATOR WITH RING FINGER DOMAIN PROTEIN 1"/>
    <property type="match status" value="1"/>
</dbReference>
<evidence type="ECO:0000313" key="6">
    <source>
        <dbReference type="EMBL" id="GFR26465.1"/>
    </source>
</evidence>
<keyword evidence="2" id="KW-0862">Zinc</keyword>
<gene>
    <name evidence="6" type="primary">Cgrrf1</name>
    <name evidence="6" type="ORF">TNCT_678481</name>
</gene>
<proteinExistence type="predicted"/>
<keyword evidence="1 3" id="KW-0479">Metal-binding</keyword>
<dbReference type="PANTHER" id="PTHR15379">
    <property type="entry name" value="CELL GROWTH REGULATOR WITH RING FINGER DOMAIN PROTEIN 1"/>
    <property type="match status" value="1"/>
</dbReference>
<evidence type="ECO:0000256" key="3">
    <source>
        <dbReference type="PROSITE-ProRule" id="PRU00175"/>
    </source>
</evidence>
<evidence type="ECO:0000256" key="4">
    <source>
        <dbReference type="SAM" id="Phobius"/>
    </source>
</evidence>
<keyword evidence="4" id="KW-0472">Membrane</keyword>
<evidence type="ECO:0000313" key="7">
    <source>
        <dbReference type="Proteomes" id="UP000887116"/>
    </source>
</evidence>
<dbReference type="SUPFAM" id="SSF57850">
    <property type="entry name" value="RING/U-box"/>
    <property type="match status" value="1"/>
</dbReference>
<dbReference type="Proteomes" id="UP000887116">
    <property type="component" value="Unassembled WGS sequence"/>
</dbReference>
<dbReference type="InterPro" id="IPR042496">
    <property type="entry name" value="CGRF1"/>
</dbReference>
<protein>
    <submittedName>
        <fullName evidence="6">Cell growth regulator with RING finger domain protein 1</fullName>
    </submittedName>
</protein>